<dbReference type="EMBL" id="CAEZUP010000028">
    <property type="protein sequence ID" value="CAB4607115.1"/>
    <property type="molecule type" value="Genomic_DNA"/>
</dbReference>
<keyword evidence="1" id="KW-1133">Transmembrane helix</keyword>
<feature type="transmembrane region" description="Helical" evidence="1">
    <location>
        <begin position="276"/>
        <end position="296"/>
    </location>
</feature>
<feature type="transmembrane region" description="Helical" evidence="1">
    <location>
        <begin position="127"/>
        <end position="149"/>
    </location>
</feature>
<feature type="transmembrane region" description="Helical" evidence="1">
    <location>
        <begin position="155"/>
        <end position="176"/>
    </location>
</feature>
<name>A0A6J6H711_9ZZZZ</name>
<evidence type="ECO:0000313" key="2">
    <source>
        <dbReference type="EMBL" id="CAB4607115.1"/>
    </source>
</evidence>
<keyword evidence="1" id="KW-0472">Membrane</keyword>
<feature type="transmembrane region" description="Helical" evidence="1">
    <location>
        <begin position="43"/>
        <end position="62"/>
    </location>
</feature>
<sequence length="323" mass="32077">MTSALAVSGDALERRQKRAVTDVLVAAVLFAGCNVAWRYGAGPAIGIVGIRVALGAVVAGGIGKRQRAGSWRTPLRIRSGRTAVLISVLGLIAAGTMFRSLDGPLAGLAVACVPAVALLVRDRSGPLATAAALGSSLIAIVGLTAAAGGVGPDSVSWAAAASAVIFVGLEVASLRTSEIAVEDGLNPTAIVTASMVVGAIFLFPVSIVMGLLRDPSTLWSAAAAALAVALFGTIGRVLRTAALPAAGVPAVAASSQVNALFTAIGGVLIVGDDASIPSLVCTAMAAVLGATAVVSATRWRLRRDPELGDALDVVAAHPDGRIG</sequence>
<protein>
    <submittedName>
        <fullName evidence="2">Unannotated protein</fullName>
    </submittedName>
</protein>
<proteinExistence type="predicted"/>
<feature type="transmembrane region" description="Helical" evidence="1">
    <location>
        <begin position="188"/>
        <end position="212"/>
    </location>
</feature>
<organism evidence="2">
    <name type="scientific">freshwater metagenome</name>
    <dbReference type="NCBI Taxonomy" id="449393"/>
    <lineage>
        <taxon>unclassified sequences</taxon>
        <taxon>metagenomes</taxon>
        <taxon>ecological metagenomes</taxon>
    </lineage>
</organism>
<feature type="transmembrane region" description="Helical" evidence="1">
    <location>
        <begin position="218"/>
        <end position="238"/>
    </location>
</feature>
<reference evidence="2" key="1">
    <citation type="submission" date="2020-05" db="EMBL/GenBank/DDBJ databases">
        <authorList>
            <person name="Chiriac C."/>
            <person name="Salcher M."/>
            <person name="Ghai R."/>
            <person name="Kavagutti S V."/>
        </authorList>
    </citation>
    <scope>NUCLEOTIDE SEQUENCE</scope>
</reference>
<feature type="transmembrane region" description="Helical" evidence="1">
    <location>
        <begin position="104"/>
        <end position="120"/>
    </location>
</feature>
<dbReference type="AlphaFoldDB" id="A0A6J6H711"/>
<feature type="transmembrane region" description="Helical" evidence="1">
    <location>
        <begin position="250"/>
        <end position="270"/>
    </location>
</feature>
<evidence type="ECO:0000256" key="1">
    <source>
        <dbReference type="SAM" id="Phobius"/>
    </source>
</evidence>
<gene>
    <name evidence="2" type="ORF">UFOPK1835_00849</name>
</gene>
<accession>A0A6J6H711</accession>
<keyword evidence="1" id="KW-0812">Transmembrane</keyword>
<feature type="transmembrane region" description="Helical" evidence="1">
    <location>
        <begin position="82"/>
        <end position="98"/>
    </location>
</feature>